<evidence type="ECO:0000313" key="3">
    <source>
        <dbReference type="Proteomes" id="UP000571017"/>
    </source>
</evidence>
<dbReference type="RefSeq" id="WP_181473264.1">
    <property type="nucleotide sequence ID" value="NZ_JACEFG010000003.1"/>
</dbReference>
<feature type="transmembrane region" description="Helical" evidence="1">
    <location>
        <begin position="78"/>
        <end position="100"/>
    </location>
</feature>
<name>A0A838CVQ7_9BACI</name>
<sequence>MELVKKKPKIKLRETRLGVVSFICALLTLGYLNIFLLSLEGYSPIANLFLQIIPTTGIITGLLSLVRVRYRKTFTWWAFGLYGFMFVCVLVIGFIEFATYTKP</sequence>
<proteinExistence type="predicted"/>
<keyword evidence="1" id="KW-0812">Transmembrane</keyword>
<keyword evidence="1" id="KW-0472">Membrane</keyword>
<protein>
    <submittedName>
        <fullName evidence="2">Uncharacterized protein</fullName>
    </submittedName>
</protein>
<comment type="caution">
    <text evidence="2">The sequence shown here is derived from an EMBL/GenBank/DDBJ whole genome shotgun (WGS) entry which is preliminary data.</text>
</comment>
<dbReference type="Proteomes" id="UP000571017">
    <property type="component" value="Unassembled WGS sequence"/>
</dbReference>
<evidence type="ECO:0000256" key="1">
    <source>
        <dbReference type="SAM" id="Phobius"/>
    </source>
</evidence>
<feature type="transmembrane region" description="Helical" evidence="1">
    <location>
        <begin position="20"/>
        <end position="39"/>
    </location>
</feature>
<dbReference type="EMBL" id="JACEFG010000003">
    <property type="protein sequence ID" value="MBA2176232.1"/>
    <property type="molecule type" value="Genomic_DNA"/>
</dbReference>
<accession>A0A838CVQ7</accession>
<evidence type="ECO:0000313" key="2">
    <source>
        <dbReference type="EMBL" id="MBA2176232.1"/>
    </source>
</evidence>
<reference evidence="2 3" key="1">
    <citation type="journal article" date="2004" name="Extremophiles">
        <title>Halobacillus locisalis sp. nov., a halophilic bacterium isolated from a marine solar saltern of the Yellow Sea in Korea.</title>
        <authorList>
            <person name="Yoon J.H."/>
            <person name="Kang K.H."/>
            <person name="Oh T.K."/>
            <person name="Park Y.H."/>
        </authorList>
    </citation>
    <scope>NUCLEOTIDE SEQUENCE [LARGE SCALE GENOMIC DNA]</scope>
    <source>
        <strain evidence="2 3">KCTC 3788</strain>
    </source>
</reference>
<dbReference type="AlphaFoldDB" id="A0A838CVQ7"/>
<organism evidence="2 3">
    <name type="scientific">Halobacillus locisalis</name>
    <dbReference type="NCBI Taxonomy" id="220753"/>
    <lineage>
        <taxon>Bacteria</taxon>
        <taxon>Bacillati</taxon>
        <taxon>Bacillota</taxon>
        <taxon>Bacilli</taxon>
        <taxon>Bacillales</taxon>
        <taxon>Bacillaceae</taxon>
        <taxon>Halobacillus</taxon>
    </lineage>
</organism>
<gene>
    <name evidence="2" type="ORF">H0266_15145</name>
</gene>
<feature type="transmembrane region" description="Helical" evidence="1">
    <location>
        <begin position="45"/>
        <end position="66"/>
    </location>
</feature>
<keyword evidence="1" id="KW-1133">Transmembrane helix</keyword>
<keyword evidence="3" id="KW-1185">Reference proteome</keyword>